<comment type="similarity">
    <text evidence="1">Belongs to the disease resistance NB-LRR family.</text>
</comment>
<dbReference type="InterPro" id="IPR002182">
    <property type="entry name" value="NB-ARC"/>
</dbReference>
<organism evidence="8 9">
    <name type="scientific">Rhynchospora tenuis</name>
    <dbReference type="NCBI Taxonomy" id="198213"/>
    <lineage>
        <taxon>Eukaryota</taxon>
        <taxon>Viridiplantae</taxon>
        <taxon>Streptophyta</taxon>
        <taxon>Embryophyta</taxon>
        <taxon>Tracheophyta</taxon>
        <taxon>Spermatophyta</taxon>
        <taxon>Magnoliopsida</taxon>
        <taxon>Liliopsida</taxon>
        <taxon>Poales</taxon>
        <taxon>Cyperaceae</taxon>
        <taxon>Cyperoideae</taxon>
        <taxon>Rhynchosporeae</taxon>
        <taxon>Rhynchospora</taxon>
    </lineage>
</organism>
<evidence type="ECO:0000256" key="2">
    <source>
        <dbReference type="ARBA" id="ARBA00022614"/>
    </source>
</evidence>
<evidence type="ECO:0000259" key="7">
    <source>
        <dbReference type="Pfam" id="PF18052"/>
    </source>
</evidence>
<dbReference type="EMBL" id="JAMRDG010000002">
    <property type="protein sequence ID" value="KAJ3685176.1"/>
    <property type="molecule type" value="Genomic_DNA"/>
</dbReference>
<evidence type="ECO:0000256" key="1">
    <source>
        <dbReference type="ARBA" id="ARBA00008894"/>
    </source>
</evidence>
<evidence type="ECO:0000313" key="9">
    <source>
        <dbReference type="Proteomes" id="UP001210211"/>
    </source>
</evidence>
<accession>A0AAD5Z371</accession>
<dbReference type="Proteomes" id="UP001210211">
    <property type="component" value="Unassembled WGS sequence"/>
</dbReference>
<dbReference type="Pfam" id="PF00931">
    <property type="entry name" value="NB-ARC"/>
    <property type="match status" value="1"/>
</dbReference>
<keyword evidence="5" id="KW-0611">Plant defense</keyword>
<keyword evidence="2" id="KW-0433">Leucine-rich repeat</keyword>
<evidence type="ECO:0008006" key="10">
    <source>
        <dbReference type="Google" id="ProtNLM"/>
    </source>
</evidence>
<feature type="domain" description="NB-ARC" evidence="6">
    <location>
        <begin position="167"/>
        <end position="209"/>
    </location>
</feature>
<dbReference type="InterPro" id="IPR027417">
    <property type="entry name" value="P-loop_NTPase"/>
</dbReference>
<dbReference type="AlphaFoldDB" id="A0AAD5Z371"/>
<keyword evidence="3" id="KW-0677">Repeat</keyword>
<proteinExistence type="inferred from homology"/>
<reference evidence="8 9" key="1">
    <citation type="journal article" date="2022" name="Cell">
        <title>Repeat-based holocentromeres influence genome architecture and karyotype evolution.</title>
        <authorList>
            <person name="Hofstatter P.G."/>
            <person name="Thangavel G."/>
            <person name="Lux T."/>
            <person name="Neumann P."/>
            <person name="Vondrak T."/>
            <person name="Novak P."/>
            <person name="Zhang M."/>
            <person name="Costa L."/>
            <person name="Castellani M."/>
            <person name="Scott A."/>
            <person name="Toegelov H."/>
            <person name="Fuchs J."/>
            <person name="Mata-Sucre Y."/>
            <person name="Dias Y."/>
            <person name="Vanzela A.L.L."/>
            <person name="Huettel B."/>
            <person name="Almeida C.C.S."/>
            <person name="Simkova H."/>
            <person name="Souza G."/>
            <person name="Pedrosa-Harand A."/>
            <person name="Macas J."/>
            <person name="Mayer K.F.X."/>
            <person name="Houben A."/>
            <person name="Marques A."/>
        </authorList>
    </citation>
    <scope>NUCLEOTIDE SEQUENCE [LARGE SCALE GENOMIC DNA]</scope>
    <source>
        <strain evidence="8">RhyTen1mFocal</strain>
    </source>
</reference>
<gene>
    <name evidence="8" type="ORF">LUZ61_014340</name>
</gene>
<evidence type="ECO:0000256" key="5">
    <source>
        <dbReference type="ARBA" id="ARBA00022821"/>
    </source>
</evidence>
<dbReference type="Pfam" id="PF18052">
    <property type="entry name" value="Rx_N"/>
    <property type="match status" value="1"/>
</dbReference>
<dbReference type="SUPFAM" id="SSF52540">
    <property type="entry name" value="P-loop containing nucleoside triphosphate hydrolases"/>
    <property type="match status" value="1"/>
</dbReference>
<feature type="domain" description="Disease resistance N-terminal" evidence="7">
    <location>
        <begin position="6"/>
        <end position="90"/>
    </location>
</feature>
<dbReference type="InterPro" id="IPR038005">
    <property type="entry name" value="RX-like_CC"/>
</dbReference>
<keyword evidence="9" id="KW-1185">Reference proteome</keyword>
<keyword evidence="4" id="KW-0547">Nucleotide-binding</keyword>
<dbReference type="PANTHER" id="PTHR19338:SF66">
    <property type="entry name" value="NB-ARC DOMAIN-CONTAINING PROTEIN"/>
    <property type="match status" value="1"/>
</dbReference>
<evidence type="ECO:0000256" key="3">
    <source>
        <dbReference type="ARBA" id="ARBA00022737"/>
    </source>
</evidence>
<dbReference type="InterPro" id="IPR041118">
    <property type="entry name" value="Rx_N"/>
</dbReference>
<dbReference type="GO" id="GO:0043531">
    <property type="term" value="F:ADP binding"/>
    <property type="evidence" value="ECO:0007669"/>
    <property type="project" value="InterPro"/>
</dbReference>
<dbReference type="CDD" id="cd14798">
    <property type="entry name" value="RX-CC_like"/>
    <property type="match status" value="1"/>
</dbReference>
<evidence type="ECO:0000256" key="4">
    <source>
        <dbReference type="ARBA" id="ARBA00022741"/>
    </source>
</evidence>
<dbReference type="Gene3D" id="3.40.50.300">
    <property type="entry name" value="P-loop containing nucleotide triphosphate hydrolases"/>
    <property type="match status" value="1"/>
</dbReference>
<name>A0AAD5Z371_9POAL</name>
<dbReference type="Gene3D" id="1.20.5.4130">
    <property type="match status" value="1"/>
</dbReference>
<evidence type="ECO:0000313" key="8">
    <source>
        <dbReference type="EMBL" id="KAJ3685176.1"/>
    </source>
</evidence>
<dbReference type="PANTHER" id="PTHR19338">
    <property type="entry name" value="TRANSLOCASE OF INNER MITOCHONDRIAL MEMBRANE 13 HOMOLOG"/>
    <property type="match status" value="1"/>
</dbReference>
<evidence type="ECO:0000259" key="6">
    <source>
        <dbReference type="Pfam" id="PF00931"/>
    </source>
</evidence>
<protein>
    <recommendedName>
        <fullName evidence="10">Disease resistance protein</fullName>
    </recommendedName>
</protein>
<sequence>MAEAIVHLVLNKLAEAVITETLRFYGAGGQLDSLQNELRWIQAFLKDAESKKNLDHKAKTWVSEVRDMAYKIEEVIDAFMAEVDDQKNRRGVINTLKQVLRNPKKLPIVRKLTSEMDAIEIRLQKIKEFTERYGINRELKDLSSNLSRPFKGVVLPDQDDLDLVGLEADKEEIVKLLLDPNTPRRRVVSIVGQGGLGKTTLAKKAYNRFLPLFN</sequence>
<dbReference type="GO" id="GO:0006952">
    <property type="term" value="P:defense response"/>
    <property type="evidence" value="ECO:0007669"/>
    <property type="project" value="UniProtKB-KW"/>
</dbReference>
<comment type="caution">
    <text evidence="8">The sequence shown here is derived from an EMBL/GenBank/DDBJ whole genome shotgun (WGS) entry which is preliminary data.</text>
</comment>